<feature type="transmembrane region" description="Helical" evidence="6">
    <location>
        <begin position="121"/>
        <end position="139"/>
    </location>
</feature>
<evidence type="ECO:0000313" key="9">
    <source>
        <dbReference type="EMBL" id="PWN97955.1"/>
    </source>
</evidence>
<dbReference type="InterPro" id="IPR052185">
    <property type="entry name" value="IPC_Synthase-Related"/>
</dbReference>
<feature type="transmembrane region" description="Helical" evidence="6">
    <location>
        <begin position="89"/>
        <end position="109"/>
    </location>
</feature>
<sequence length="440" mass="48316">MSLLKLLPLLPVLVVVLAAATGRLRALGALLRHCHAVLLNDKSHARWLAGLLSGILPPVVWTLSFKMARRLPDEWRPTIHTKLLPQLEAALLSFQGVLLFTVALVPLALLLRARSATRSPLAYLVLLFPAWLKVLNYVALNTTWDAFQDVLAWIFYGCLHFASPFLMGWWAWAWCPPGAAIAFGWCLGLQNFTGLCIHLLFPNAAPWYADTYPPTVIPDYSFPGSAAGLVRFDKVFGSHLYTHAFAASPVVFGALPSLHAATATCLSFFVARYGGTWGLVFALVYCSGMFWSTQYEHHHYAIDLVAGTALSAAYFALIAHFVLRRIDAKHERERSTRGIDRLFCRPSPWASAYSQLPAHVLGEDEEVGVPHLLFSKESSDWDLELVKQRPALRTMLSPVDEKDDYEPSSGPSSRSGSTSGASSSSGRTGRSGSFTSGSEA</sequence>
<accession>A0A316ZCE9</accession>
<proteinExistence type="predicted"/>
<keyword evidence="10" id="KW-1185">Reference proteome</keyword>
<dbReference type="AlphaFoldDB" id="A0A316ZCE9"/>
<evidence type="ECO:0000256" key="2">
    <source>
        <dbReference type="ARBA" id="ARBA00022692"/>
    </source>
</evidence>
<dbReference type="GO" id="GO:0016020">
    <property type="term" value="C:membrane"/>
    <property type="evidence" value="ECO:0007669"/>
    <property type="project" value="UniProtKB-SubCell"/>
</dbReference>
<organism evidence="9 10">
    <name type="scientific">Tilletiopsis washingtonensis</name>
    <dbReference type="NCBI Taxonomy" id="58919"/>
    <lineage>
        <taxon>Eukaryota</taxon>
        <taxon>Fungi</taxon>
        <taxon>Dikarya</taxon>
        <taxon>Basidiomycota</taxon>
        <taxon>Ustilaginomycotina</taxon>
        <taxon>Exobasidiomycetes</taxon>
        <taxon>Entylomatales</taxon>
        <taxon>Entylomatales incertae sedis</taxon>
        <taxon>Tilletiopsis</taxon>
    </lineage>
</organism>
<evidence type="ECO:0000259" key="8">
    <source>
        <dbReference type="Pfam" id="PF14378"/>
    </source>
</evidence>
<dbReference type="GO" id="GO:0070916">
    <property type="term" value="C:inositol phosphoceramide synthase complex"/>
    <property type="evidence" value="ECO:0007669"/>
    <property type="project" value="TreeGrafter"/>
</dbReference>
<dbReference type="RefSeq" id="XP_025598234.1">
    <property type="nucleotide sequence ID" value="XM_025740218.1"/>
</dbReference>
<dbReference type="Gene3D" id="1.20.144.10">
    <property type="entry name" value="Phosphatidic acid phosphatase type 2/haloperoxidase"/>
    <property type="match status" value="1"/>
</dbReference>
<feature type="transmembrane region" description="Helical" evidence="6">
    <location>
        <begin position="240"/>
        <end position="258"/>
    </location>
</feature>
<dbReference type="STRING" id="58919.A0A316ZCE9"/>
<feature type="chain" id="PRO_5016311297" description="Inositolphosphotransferase Aur1/Ipt1 domain-containing protein" evidence="7">
    <location>
        <begin position="19"/>
        <end position="440"/>
    </location>
</feature>
<evidence type="ECO:0000313" key="10">
    <source>
        <dbReference type="Proteomes" id="UP000245946"/>
    </source>
</evidence>
<evidence type="ECO:0000256" key="4">
    <source>
        <dbReference type="ARBA" id="ARBA00023136"/>
    </source>
</evidence>
<keyword evidence="7" id="KW-0732">Signal</keyword>
<dbReference type="GO" id="GO:0006676">
    <property type="term" value="P:mannosyl diphosphorylinositol ceramide metabolic process"/>
    <property type="evidence" value="ECO:0007669"/>
    <property type="project" value="TreeGrafter"/>
</dbReference>
<feature type="transmembrane region" description="Helical" evidence="6">
    <location>
        <begin position="151"/>
        <end position="172"/>
    </location>
</feature>
<protein>
    <recommendedName>
        <fullName evidence="8">Inositolphosphotransferase Aur1/Ipt1 domain-containing protein</fullName>
    </recommendedName>
</protein>
<feature type="domain" description="Inositolphosphotransferase Aur1/Ipt1" evidence="8">
    <location>
        <begin position="141"/>
        <end position="316"/>
    </location>
</feature>
<dbReference type="GO" id="GO:0030148">
    <property type="term" value="P:sphingolipid biosynthetic process"/>
    <property type="evidence" value="ECO:0007669"/>
    <property type="project" value="TreeGrafter"/>
</dbReference>
<dbReference type="Pfam" id="PF14378">
    <property type="entry name" value="PAP2_3"/>
    <property type="match status" value="1"/>
</dbReference>
<feature type="transmembrane region" description="Helical" evidence="6">
    <location>
        <begin position="270"/>
        <end position="292"/>
    </location>
</feature>
<keyword evidence="2 6" id="KW-0812">Transmembrane</keyword>
<feature type="transmembrane region" description="Helical" evidence="6">
    <location>
        <begin position="304"/>
        <end position="323"/>
    </location>
</feature>
<reference evidence="9 10" key="1">
    <citation type="journal article" date="2018" name="Mol. Biol. Evol.">
        <title>Broad Genomic Sampling Reveals a Smut Pathogenic Ancestry of the Fungal Clade Ustilaginomycotina.</title>
        <authorList>
            <person name="Kijpornyongpan T."/>
            <person name="Mondo S.J."/>
            <person name="Barry K."/>
            <person name="Sandor L."/>
            <person name="Lee J."/>
            <person name="Lipzen A."/>
            <person name="Pangilinan J."/>
            <person name="LaButti K."/>
            <person name="Hainaut M."/>
            <person name="Henrissat B."/>
            <person name="Grigoriev I.V."/>
            <person name="Spatafora J.W."/>
            <person name="Aime M.C."/>
        </authorList>
    </citation>
    <scope>NUCLEOTIDE SEQUENCE [LARGE SCALE GENOMIC DNA]</scope>
    <source>
        <strain evidence="9 10">MCA 4186</strain>
    </source>
</reference>
<feature type="region of interest" description="Disordered" evidence="5">
    <location>
        <begin position="395"/>
        <end position="440"/>
    </location>
</feature>
<name>A0A316ZCE9_9BASI</name>
<evidence type="ECO:0000256" key="7">
    <source>
        <dbReference type="SAM" id="SignalP"/>
    </source>
</evidence>
<evidence type="ECO:0000256" key="1">
    <source>
        <dbReference type="ARBA" id="ARBA00004141"/>
    </source>
</evidence>
<feature type="transmembrane region" description="Helical" evidence="6">
    <location>
        <begin position="179"/>
        <end position="201"/>
    </location>
</feature>
<dbReference type="EMBL" id="KZ819293">
    <property type="protein sequence ID" value="PWN97955.1"/>
    <property type="molecule type" value="Genomic_DNA"/>
</dbReference>
<feature type="transmembrane region" description="Helical" evidence="6">
    <location>
        <begin position="6"/>
        <end position="26"/>
    </location>
</feature>
<dbReference type="PANTHER" id="PTHR31310:SF8">
    <property type="entry name" value="INOSITOLPHOSPHOTRANSFERASE 1"/>
    <property type="match status" value="1"/>
</dbReference>
<feature type="compositionally biased region" description="Low complexity" evidence="5">
    <location>
        <begin position="408"/>
        <end position="440"/>
    </location>
</feature>
<feature type="transmembrane region" description="Helical" evidence="6">
    <location>
        <begin position="47"/>
        <end position="69"/>
    </location>
</feature>
<comment type="subcellular location">
    <subcellularLocation>
        <location evidence="1">Membrane</location>
        <topology evidence="1">Multi-pass membrane protein</topology>
    </subcellularLocation>
</comment>
<evidence type="ECO:0000256" key="5">
    <source>
        <dbReference type="SAM" id="MobiDB-lite"/>
    </source>
</evidence>
<dbReference type="GeneID" id="37267764"/>
<dbReference type="Proteomes" id="UP000245946">
    <property type="component" value="Unassembled WGS sequence"/>
</dbReference>
<dbReference type="CDD" id="cd03386">
    <property type="entry name" value="PAP2_Aur1_like"/>
    <property type="match status" value="1"/>
</dbReference>
<evidence type="ECO:0000256" key="3">
    <source>
        <dbReference type="ARBA" id="ARBA00022989"/>
    </source>
</evidence>
<dbReference type="PANTHER" id="PTHR31310">
    <property type="match status" value="1"/>
</dbReference>
<dbReference type="InterPro" id="IPR026841">
    <property type="entry name" value="Aur1/Ipt1"/>
</dbReference>
<keyword evidence="3 6" id="KW-1133">Transmembrane helix</keyword>
<feature type="signal peptide" evidence="7">
    <location>
        <begin position="1"/>
        <end position="18"/>
    </location>
</feature>
<gene>
    <name evidence="9" type="ORF">FA09DRAFT_297792</name>
</gene>
<keyword evidence="4 6" id="KW-0472">Membrane</keyword>
<evidence type="ECO:0000256" key="6">
    <source>
        <dbReference type="SAM" id="Phobius"/>
    </source>
</evidence>
<dbReference type="OrthoDB" id="5784at2759"/>